<dbReference type="Pfam" id="PF00565">
    <property type="entry name" value="SNase"/>
    <property type="match status" value="1"/>
</dbReference>
<evidence type="ECO:0000256" key="1">
    <source>
        <dbReference type="SAM" id="Phobius"/>
    </source>
</evidence>
<protein>
    <submittedName>
        <fullName evidence="3">Thermonuclease family protein</fullName>
    </submittedName>
</protein>
<keyword evidence="1" id="KW-0472">Membrane</keyword>
<dbReference type="Proteomes" id="UP001142648">
    <property type="component" value="Unassembled WGS sequence"/>
</dbReference>
<dbReference type="Gene3D" id="2.40.50.90">
    <property type="match status" value="1"/>
</dbReference>
<name>A0A9X2W5Q7_9SPHN</name>
<feature type="transmembrane region" description="Helical" evidence="1">
    <location>
        <begin position="45"/>
        <end position="65"/>
    </location>
</feature>
<dbReference type="EMBL" id="JAOAMV010000008">
    <property type="protein sequence ID" value="MCT2560006.1"/>
    <property type="molecule type" value="Genomic_DNA"/>
</dbReference>
<proteinExistence type="predicted"/>
<accession>A0A9X2W5Q7</accession>
<keyword evidence="4" id="KW-1185">Reference proteome</keyword>
<dbReference type="InterPro" id="IPR035437">
    <property type="entry name" value="SNase_OB-fold_sf"/>
</dbReference>
<evidence type="ECO:0000259" key="2">
    <source>
        <dbReference type="Pfam" id="PF00565"/>
    </source>
</evidence>
<sequence length="202" mass="22690">MGRIVRFRRKGRWRRWTTAKGYGVKPARFARPPGTWAQAWHETRVWIFLIALVTLALVYQSPGFYEPPGFLQGAPIEVEGAFTRCGRGRGHLCVIDGDTFRIGSRTFRITGIDTAETRARCPAEAAQAEASTAALQRWLNRGRFRITTRIDQPTDRYGRTLAIVKRDAPGAGGGTTEDRLADWMLREGGARRYDGGFRGGWC</sequence>
<reference evidence="3" key="1">
    <citation type="submission" date="2022-09" db="EMBL/GenBank/DDBJ databases">
        <title>The genome sequence of Tsuneonella sp. YG55.</title>
        <authorList>
            <person name="Liu Y."/>
        </authorList>
    </citation>
    <scope>NUCLEOTIDE SEQUENCE</scope>
    <source>
        <strain evidence="3">YG55</strain>
    </source>
</reference>
<organism evidence="3 4">
    <name type="scientific">Tsuneonella litorea</name>
    <dbReference type="NCBI Taxonomy" id="2976475"/>
    <lineage>
        <taxon>Bacteria</taxon>
        <taxon>Pseudomonadati</taxon>
        <taxon>Pseudomonadota</taxon>
        <taxon>Alphaproteobacteria</taxon>
        <taxon>Sphingomonadales</taxon>
        <taxon>Erythrobacteraceae</taxon>
        <taxon>Tsuneonella</taxon>
    </lineage>
</organism>
<keyword evidence="1" id="KW-0812">Transmembrane</keyword>
<evidence type="ECO:0000313" key="4">
    <source>
        <dbReference type="Proteomes" id="UP001142648"/>
    </source>
</evidence>
<dbReference type="InterPro" id="IPR016071">
    <property type="entry name" value="Staphylococal_nuclease_OB-fold"/>
</dbReference>
<keyword evidence="1" id="KW-1133">Transmembrane helix</keyword>
<evidence type="ECO:0000313" key="3">
    <source>
        <dbReference type="EMBL" id="MCT2560006.1"/>
    </source>
</evidence>
<dbReference type="RefSeq" id="WP_259963117.1">
    <property type="nucleotide sequence ID" value="NZ_JAOAMV010000008.1"/>
</dbReference>
<gene>
    <name evidence="3" type="ORF">N0B51_13565</name>
</gene>
<feature type="domain" description="TNase-like" evidence="2">
    <location>
        <begin position="106"/>
        <end position="193"/>
    </location>
</feature>
<dbReference type="AlphaFoldDB" id="A0A9X2W5Q7"/>
<comment type="caution">
    <text evidence="3">The sequence shown here is derived from an EMBL/GenBank/DDBJ whole genome shotgun (WGS) entry which is preliminary data.</text>
</comment>
<dbReference type="SUPFAM" id="SSF50199">
    <property type="entry name" value="Staphylococcal nuclease"/>
    <property type="match status" value="1"/>
</dbReference>